<evidence type="ECO:0000313" key="5">
    <source>
        <dbReference type="EMBL" id="SNT74209.1"/>
    </source>
</evidence>
<dbReference type="InterPro" id="IPR012341">
    <property type="entry name" value="6hp_glycosidase-like_sf"/>
</dbReference>
<evidence type="ECO:0000259" key="4">
    <source>
        <dbReference type="Pfam" id="PF22124"/>
    </source>
</evidence>
<dbReference type="Pfam" id="PF14498">
    <property type="entry name" value="Glyco_hyd_65N_2"/>
    <property type="match status" value="1"/>
</dbReference>
<feature type="domain" description="Glycosyl hydrolase family 95 catalytic" evidence="4">
    <location>
        <begin position="298"/>
        <end position="690"/>
    </location>
</feature>
<reference evidence="5 6" key="1">
    <citation type="submission" date="2017-07" db="EMBL/GenBank/DDBJ databases">
        <authorList>
            <person name="Sun Z.S."/>
            <person name="Albrecht U."/>
            <person name="Echele G."/>
            <person name="Lee C.C."/>
        </authorList>
    </citation>
    <scope>NUCLEOTIDE SEQUENCE [LARGE SCALE GENOMIC DNA]</scope>
    <source>
        <strain evidence="5 6">CGMCC 1.12710</strain>
    </source>
</reference>
<keyword evidence="1" id="KW-0732">Signal</keyword>
<evidence type="ECO:0000259" key="3">
    <source>
        <dbReference type="Pfam" id="PF21307"/>
    </source>
</evidence>
<dbReference type="PANTHER" id="PTHR31084">
    <property type="entry name" value="ALPHA-L-FUCOSIDASE 2"/>
    <property type="match status" value="1"/>
</dbReference>
<dbReference type="RefSeq" id="WP_200815322.1">
    <property type="nucleotide sequence ID" value="NZ_FZQA01000004.1"/>
</dbReference>
<dbReference type="GO" id="GO:0005975">
    <property type="term" value="P:carbohydrate metabolic process"/>
    <property type="evidence" value="ECO:0007669"/>
    <property type="project" value="InterPro"/>
</dbReference>
<sequence>MTCARMTTILAAVLAALRVAATGSAAETAPASLRLVYDAPAADWEREGLPIGNGAMGAMIAGGVETDRIQFNEKTLWTGGPGAEGYDYGLPNKSMAGEVRAVARDILENGPMAPEEAARRLGRPMRGYGAYQSLGELAIETAGGEVSAYERDLDIERAVARARFRKGGARHERVYFASYPDKTIVIRYAADKPGSVSFRASLAIPENRSAKVEAAGNRVLAKGALHDNGLKWAASFVVLAEGGSATASDDAIVVEGADAATIILAAGTNYALDHPRYRGADPAADVLARVEAAARRGWKALLDRHADDHRSLFRRFSLDIGQKPPAATTDALLAAYPALDEAARRWLEALYIQYGRYLLIASSRAGSLPANLQGVWNNSAAPPWNADYHVNINLQMNYWPAGPLNLIETALPLFDFIDNLAVAGRASARKIAGASGWAVFLNTNIWGFTGLIDWPTAFWQPEGAAWLCRRYYDYYLYTHDIEFLRERAFPAMKEAARFWLDRLVEDPRDGRLVVVPGFSPEHGPFTAGPAMSQQIVHDLFRNAADAARLLGEDAFAREIEAALARLDPGLRIGAWGQLQEWKEDLDDPNDDHRHISHLYALYPGEQIDALEDAAFAEAARVSLDARGDGGTGWSKAWKIGLWARLLDGDRAHKLLEEQLKDSTLPNLLDTHPPFQIDGNFGASAGVAEMLVQSHRGLIRILPALPAAWSDGEARGLRARGNVELDIVWRDGKAARIELRPGRAGDYHLYTDIFEGAFAVEDLSAGAPVAVAGEGRRRTLSLAAGRRYAITVREE</sequence>
<dbReference type="InterPro" id="IPR008928">
    <property type="entry name" value="6-hairpin_glycosidase_sf"/>
</dbReference>
<dbReference type="SUPFAM" id="SSF48208">
    <property type="entry name" value="Six-hairpin glycosidases"/>
    <property type="match status" value="1"/>
</dbReference>
<feature type="domain" description="Glycosyl hydrolase family 95 N-terminal" evidence="2">
    <location>
        <begin position="35"/>
        <end position="271"/>
    </location>
</feature>
<dbReference type="Gene3D" id="1.50.10.10">
    <property type="match status" value="1"/>
</dbReference>
<name>A0A239PV81_9PROT</name>
<feature type="chain" id="PRO_5012105164" evidence="1">
    <location>
        <begin position="26"/>
        <end position="794"/>
    </location>
</feature>
<evidence type="ECO:0000259" key="2">
    <source>
        <dbReference type="Pfam" id="PF14498"/>
    </source>
</evidence>
<dbReference type="InterPro" id="IPR054363">
    <property type="entry name" value="GH95_cat"/>
</dbReference>
<dbReference type="Pfam" id="PF22124">
    <property type="entry name" value="Glyco_hydro_95_cat"/>
    <property type="match status" value="1"/>
</dbReference>
<gene>
    <name evidence="5" type="ORF">SAMN06297382_2119</name>
</gene>
<organism evidence="5 6">
    <name type="scientific">Amphiplicatus metriothermophilus</name>
    <dbReference type="NCBI Taxonomy" id="1519374"/>
    <lineage>
        <taxon>Bacteria</taxon>
        <taxon>Pseudomonadati</taxon>
        <taxon>Pseudomonadota</taxon>
        <taxon>Alphaproteobacteria</taxon>
        <taxon>Parvularculales</taxon>
        <taxon>Parvularculaceae</taxon>
        <taxon>Amphiplicatus</taxon>
    </lineage>
</organism>
<accession>A0A239PV81</accession>
<dbReference type="InterPro" id="IPR027414">
    <property type="entry name" value="GH95_N_dom"/>
</dbReference>
<dbReference type="Pfam" id="PF21307">
    <property type="entry name" value="Glyco_hydro_95_C"/>
    <property type="match status" value="1"/>
</dbReference>
<protein>
    <submittedName>
        <fullName evidence="5">Alpha-L-fucosidase 2</fullName>
    </submittedName>
</protein>
<dbReference type="AlphaFoldDB" id="A0A239PV81"/>
<dbReference type="Proteomes" id="UP000198346">
    <property type="component" value="Unassembled WGS sequence"/>
</dbReference>
<evidence type="ECO:0000313" key="6">
    <source>
        <dbReference type="Proteomes" id="UP000198346"/>
    </source>
</evidence>
<dbReference type="PANTHER" id="PTHR31084:SF0">
    <property type="entry name" value="ALPHA-L-FUCOSIDASE 2"/>
    <property type="match status" value="1"/>
</dbReference>
<dbReference type="EMBL" id="FZQA01000004">
    <property type="protein sequence ID" value="SNT74209.1"/>
    <property type="molecule type" value="Genomic_DNA"/>
</dbReference>
<dbReference type="PIRSF" id="PIRSF007663">
    <property type="entry name" value="UCP007663"/>
    <property type="match status" value="1"/>
</dbReference>
<feature type="signal peptide" evidence="1">
    <location>
        <begin position="1"/>
        <end position="25"/>
    </location>
</feature>
<proteinExistence type="predicted"/>
<dbReference type="InterPro" id="IPR016518">
    <property type="entry name" value="Alpha-L-fucosidase"/>
</dbReference>
<evidence type="ECO:0000256" key="1">
    <source>
        <dbReference type="SAM" id="SignalP"/>
    </source>
</evidence>
<feature type="domain" description="Alpha fucosidase A-like C-terminal" evidence="3">
    <location>
        <begin position="692"/>
        <end position="788"/>
    </location>
</feature>
<dbReference type="InterPro" id="IPR049053">
    <property type="entry name" value="AFCA-like_C"/>
</dbReference>
<keyword evidence="6" id="KW-1185">Reference proteome</keyword>
<dbReference type="GO" id="GO:0004560">
    <property type="term" value="F:alpha-L-fucosidase activity"/>
    <property type="evidence" value="ECO:0007669"/>
    <property type="project" value="InterPro"/>
</dbReference>